<evidence type="ECO:0000313" key="3">
    <source>
        <dbReference type="EMBL" id="GER98015.1"/>
    </source>
</evidence>
<accession>A0A5M3VMZ3</accession>
<dbReference type="Pfam" id="PF24837">
    <property type="entry name" value="AMIN-like"/>
    <property type="match status" value="1"/>
</dbReference>
<organism evidence="3 4">
    <name type="scientific">Acrocarpospora corrugata</name>
    <dbReference type="NCBI Taxonomy" id="35763"/>
    <lineage>
        <taxon>Bacteria</taxon>
        <taxon>Bacillati</taxon>
        <taxon>Actinomycetota</taxon>
        <taxon>Actinomycetes</taxon>
        <taxon>Streptosporangiales</taxon>
        <taxon>Streptosporangiaceae</taxon>
        <taxon>Acrocarpospora</taxon>
    </lineage>
</organism>
<dbReference type="Proteomes" id="UP000334990">
    <property type="component" value="Unassembled WGS sequence"/>
</dbReference>
<evidence type="ECO:0000313" key="4">
    <source>
        <dbReference type="Proteomes" id="UP000334990"/>
    </source>
</evidence>
<name>A0A5M3VMZ3_9ACTN</name>
<evidence type="ECO:0000259" key="2">
    <source>
        <dbReference type="Pfam" id="PF24837"/>
    </source>
</evidence>
<evidence type="ECO:0000259" key="1">
    <source>
        <dbReference type="Pfam" id="PF10646"/>
    </source>
</evidence>
<proteinExistence type="predicted"/>
<keyword evidence="4" id="KW-1185">Reference proteome</keyword>
<dbReference type="Pfam" id="PF10646">
    <property type="entry name" value="Germane"/>
    <property type="match status" value="1"/>
</dbReference>
<dbReference type="EMBL" id="BLAD01000035">
    <property type="protein sequence ID" value="GER98015.1"/>
    <property type="molecule type" value="Genomic_DNA"/>
</dbReference>
<feature type="domain" description="AMIN-like" evidence="2">
    <location>
        <begin position="32"/>
        <end position="154"/>
    </location>
</feature>
<sequence>MGSLRALVSGVVAGVVVAGMAISPAEARAVPTLVAIRAAHHPGLDRLVFEFRGGLPAQRSAEYVTRLVADGSGLPVPVVGNARLLVRFGGATGHGSAGGITYGPARRAFALPGLIQVVNTGDFEAVLSFGVGVSRKAPIRLYTLKNPSRVVVEIGTPYRTVNVKTYFMNNANFNVGRQPYTKGVVRPVPVSGSAAGALQRLFAGPTPGEAAKWLHFEASHATGFSKVTIKNGIARVYLTGACSSGGSTFTIADEIIPTLKQFSSVKWVKIYDPSGWTQQPAGASDSLPDCLEP</sequence>
<dbReference type="AlphaFoldDB" id="A0A5M3VMZ3"/>
<gene>
    <name evidence="3" type="ORF">Acor_00770</name>
</gene>
<feature type="domain" description="GerMN" evidence="1">
    <location>
        <begin position="166"/>
        <end position="270"/>
    </location>
</feature>
<protein>
    <submittedName>
        <fullName evidence="3">Uncharacterized protein</fullName>
    </submittedName>
</protein>
<dbReference type="InterPro" id="IPR056303">
    <property type="entry name" value="AMIN-like"/>
</dbReference>
<dbReference type="RefSeq" id="WP_170316739.1">
    <property type="nucleotide sequence ID" value="NZ_BAAABN010000006.1"/>
</dbReference>
<comment type="caution">
    <text evidence="3">The sequence shown here is derived from an EMBL/GenBank/DDBJ whole genome shotgun (WGS) entry which is preliminary data.</text>
</comment>
<reference evidence="3 4" key="1">
    <citation type="submission" date="2019-10" db="EMBL/GenBank/DDBJ databases">
        <title>Whole genome shotgun sequence of Acrocarpospora corrugata NBRC 13972.</title>
        <authorList>
            <person name="Ichikawa N."/>
            <person name="Kimura A."/>
            <person name="Kitahashi Y."/>
            <person name="Komaki H."/>
            <person name="Oguchi A."/>
        </authorList>
    </citation>
    <scope>NUCLEOTIDE SEQUENCE [LARGE SCALE GENOMIC DNA]</scope>
    <source>
        <strain evidence="3 4">NBRC 13972</strain>
    </source>
</reference>
<dbReference type="InterPro" id="IPR019606">
    <property type="entry name" value="GerMN"/>
</dbReference>